<dbReference type="InterPro" id="IPR053174">
    <property type="entry name" value="LpxI"/>
</dbReference>
<dbReference type="InterPro" id="IPR043167">
    <property type="entry name" value="LpxI_C_sf"/>
</dbReference>
<feature type="domain" description="LpxI C-terminal" evidence="1">
    <location>
        <begin position="142"/>
        <end position="278"/>
    </location>
</feature>
<dbReference type="Proteomes" id="UP000570514">
    <property type="component" value="Unassembled WGS sequence"/>
</dbReference>
<dbReference type="PANTHER" id="PTHR39962:SF1">
    <property type="entry name" value="LPXI FAMILY PROTEIN"/>
    <property type="match status" value="1"/>
</dbReference>
<accession>A0A846N3A9</accession>
<sequence length="282" mass="29080">MTTAAVKTPLGVIASGGDLPKAIAESARDGGRAVFVIALTGSAEEWVKDFPHEWCGLGEVGKLLKALKGAGCEEITMAGKIARPKFSDIKLDWKGVLVAPGIIAAARKGDDGLLRAVVETVEREGFRAIGAQDAAPGLLVQEGPLGRLKPDAEDEVDIATAFKIVRTLGELDVGQAAVVSEGLPLAVEAAEGTDAMIARIGTLPKHFRGQADKRRGVLVKAPKPIQDRKTDLPVIGIATVRNAAAVGLAGIAVEAGGALILGQKAVAEEADKLGLFVIGVKP</sequence>
<dbReference type="Pfam" id="PF17930">
    <property type="entry name" value="LpxI_N"/>
    <property type="match status" value="1"/>
</dbReference>
<gene>
    <name evidence="3" type="ORF">FHS83_002915</name>
</gene>
<dbReference type="RefSeq" id="WP_167083671.1">
    <property type="nucleotide sequence ID" value="NZ_BAAADC010000001.1"/>
</dbReference>
<comment type="caution">
    <text evidence="3">The sequence shown here is derived from an EMBL/GenBank/DDBJ whole genome shotgun (WGS) entry which is preliminary data.</text>
</comment>
<evidence type="ECO:0000313" key="3">
    <source>
        <dbReference type="EMBL" id="NIK89597.1"/>
    </source>
</evidence>
<dbReference type="AlphaFoldDB" id="A0A846N3A9"/>
<dbReference type="EMBL" id="JAASRM010000001">
    <property type="protein sequence ID" value="NIK89597.1"/>
    <property type="molecule type" value="Genomic_DNA"/>
</dbReference>
<dbReference type="Gene3D" id="3.40.50.20">
    <property type="match status" value="1"/>
</dbReference>
<evidence type="ECO:0008006" key="5">
    <source>
        <dbReference type="Google" id="ProtNLM"/>
    </source>
</evidence>
<keyword evidence="4" id="KW-1185">Reference proteome</keyword>
<protein>
    <recommendedName>
        <fullName evidence="5">UDP-2,3-diacylglucosamine pyrophosphatase</fullName>
    </recommendedName>
</protein>
<dbReference type="Pfam" id="PF06230">
    <property type="entry name" value="LpxI_C"/>
    <property type="match status" value="1"/>
</dbReference>
<dbReference type="PANTHER" id="PTHR39962">
    <property type="entry name" value="BLL4848 PROTEIN"/>
    <property type="match status" value="1"/>
</dbReference>
<dbReference type="InterPro" id="IPR010415">
    <property type="entry name" value="LpxI_C"/>
</dbReference>
<evidence type="ECO:0000259" key="2">
    <source>
        <dbReference type="Pfam" id="PF17930"/>
    </source>
</evidence>
<dbReference type="InterPro" id="IPR041255">
    <property type="entry name" value="LpxI_N"/>
</dbReference>
<reference evidence="3 4" key="1">
    <citation type="submission" date="2020-03" db="EMBL/GenBank/DDBJ databases">
        <title>Genomic Encyclopedia of Type Strains, Phase IV (KMG-IV): sequencing the most valuable type-strain genomes for metagenomic binning, comparative biology and taxonomic classification.</title>
        <authorList>
            <person name="Goeker M."/>
        </authorList>
    </citation>
    <scope>NUCLEOTIDE SEQUENCE [LARGE SCALE GENOMIC DNA]</scope>
    <source>
        <strain evidence="3 4">DSM 19867</strain>
    </source>
</reference>
<dbReference type="Gene3D" id="3.40.140.80">
    <property type="match status" value="1"/>
</dbReference>
<name>A0A846N3A9_9PROT</name>
<evidence type="ECO:0000259" key="1">
    <source>
        <dbReference type="Pfam" id="PF06230"/>
    </source>
</evidence>
<organism evidence="3 4">
    <name type="scientific">Rhizomicrobium palustre</name>
    <dbReference type="NCBI Taxonomy" id="189966"/>
    <lineage>
        <taxon>Bacteria</taxon>
        <taxon>Pseudomonadati</taxon>
        <taxon>Pseudomonadota</taxon>
        <taxon>Alphaproteobacteria</taxon>
        <taxon>Micropepsales</taxon>
        <taxon>Micropepsaceae</taxon>
        <taxon>Rhizomicrobium</taxon>
    </lineage>
</organism>
<evidence type="ECO:0000313" key="4">
    <source>
        <dbReference type="Proteomes" id="UP000570514"/>
    </source>
</evidence>
<proteinExistence type="predicted"/>
<feature type="domain" description="LpxI N-terminal" evidence="2">
    <location>
        <begin position="10"/>
        <end position="138"/>
    </location>
</feature>